<comment type="caution">
    <text evidence="4">The sequence shown here is derived from an EMBL/GenBank/DDBJ whole genome shotgun (WGS) entry which is preliminary data.</text>
</comment>
<sequence>MEKSLKPGLALLLFCFLNLNLFPQSSPTLNKPQENFTQLLSNAQSLLAEGQYSRALKILQQSLNLARTAEEKKSALFYLAETNASLGQLPQASERYVQCLELARKLADSATIQYCQKAIEIIDLFNKAKELRQDKKCSEAIETLNRAIVICNEIKNDTLKMKCLRRKSLCLLDMNDSENYLKVNIEANTIAKKLKNAYEIIITLNNIGHWYFSINNINLAIDYFTQAISYINEDTLPQDIFDIYYNLGTVYNEIGNFDRAIEYFNNALAIISNDRTNPYYSATLIGLGFSYVKKGLSTGSREDYDRAFDCFSQAQQIAAKTGNKNYEVITYNNLGSLKAHLEENLDALYYLNKARALAEELKLNSYLASIYTNIGIIYGRLGDYQNSTLFYDKAINLAVNENENRYLWESYLEKANLLRKQGQPEEAKFYYLNSINIIESLRSQLLTEEDKASFFGSDKRLDAYYNLTDLLINQQEKGSSQSTLGQAFNYMERARARAFLESIEASKVSQQFPVDIRLANREKELMSDLSRIYTRLITPEVEDKERTALLDQVKRLEEDLENVRRQIRSKNPAFANLAYPEVITYEQARKEFVDWKTAVFAFLVGKDSAYAFCLTRKGLKVYPVPAQKELREMVTRHRRAISDTDNQDFSSGYTLYKALIEPGLENGLKNGLNKLLIVPDDILTILPFETLVLSSQPADWLVRHYTINYAPSLSSLKGLAHKQNRKDRKKPSYNLLAIGDPYYGELEEKYSELSTKTIFQNLYSLSDMKFYRLRYSEEEVRRISGQIPKSRMLTRERASEDLVKRANLADYRILHFAAHGLIDDQKPARSAIVLTLDNDPAEDGFLQMREILNLKLNADLVVLSSCQTGLGQFIRGEGIEGLSRAFFYAGASSVLMSLWTVNDQVASQFMDRFYLHLKQSESQAEALRAVKLEMIESGVVSHPFYWAPFVINGDGDLKMFVPGYQTPLVIGLSVLGLTLGALIFRKKLFNNKKGH</sequence>
<dbReference type="Pfam" id="PF00515">
    <property type="entry name" value="TPR_1"/>
    <property type="match status" value="1"/>
</dbReference>
<protein>
    <recommendedName>
        <fullName evidence="3">CHAT domain-containing protein</fullName>
    </recommendedName>
</protein>
<evidence type="ECO:0000313" key="4">
    <source>
        <dbReference type="EMBL" id="RFT16161.1"/>
    </source>
</evidence>
<feature type="repeat" description="TPR" evidence="1">
    <location>
        <begin position="368"/>
        <end position="401"/>
    </location>
</feature>
<dbReference type="PROSITE" id="PS50293">
    <property type="entry name" value="TPR_REGION"/>
    <property type="match status" value="1"/>
</dbReference>
<keyword evidence="2" id="KW-0812">Transmembrane</keyword>
<feature type="repeat" description="TPR" evidence="1">
    <location>
        <begin position="241"/>
        <end position="274"/>
    </location>
</feature>
<keyword evidence="2" id="KW-0472">Membrane</keyword>
<reference evidence="4 5" key="1">
    <citation type="submission" date="2018-08" db="EMBL/GenBank/DDBJ databases">
        <title>Genome analysis of the thermophilic bacterium of the candidate phylum Aminicenantes from deep subsurface aquifer revealed its physiology and ecological role.</title>
        <authorList>
            <person name="Kadnikov V.V."/>
            <person name="Mardanov A.V."/>
            <person name="Beletsky A.V."/>
            <person name="Karnachuk O.V."/>
            <person name="Ravin N.V."/>
        </authorList>
    </citation>
    <scope>NUCLEOTIDE SEQUENCE [LARGE SCALE GENOMIC DNA]</scope>
    <source>
        <strain evidence="4">BY38</strain>
    </source>
</reference>
<dbReference type="Gene3D" id="1.25.40.10">
    <property type="entry name" value="Tetratricopeptide repeat domain"/>
    <property type="match status" value="4"/>
</dbReference>
<evidence type="ECO:0000256" key="2">
    <source>
        <dbReference type="SAM" id="Phobius"/>
    </source>
</evidence>
<dbReference type="SMART" id="SM00028">
    <property type="entry name" value="TPR"/>
    <property type="match status" value="9"/>
</dbReference>
<keyword evidence="2" id="KW-1133">Transmembrane helix</keyword>
<dbReference type="Proteomes" id="UP000257323">
    <property type="component" value="Unassembled WGS sequence"/>
</dbReference>
<accession>A0A3E2BN61</accession>
<evidence type="ECO:0000313" key="5">
    <source>
        <dbReference type="Proteomes" id="UP000257323"/>
    </source>
</evidence>
<feature type="repeat" description="TPR" evidence="1">
    <location>
        <begin position="201"/>
        <end position="234"/>
    </location>
</feature>
<dbReference type="Pfam" id="PF12770">
    <property type="entry name" value="CHAT"/>
    <property type="match status" value="1"/>
</dbReference>
<dbReference type="InterPro" id="IPR024983">
    <property type="entry name" value="CHAT_dom"/>
</dbReference>
<dbReference type="InterPro" id="IPR011990">
    <property type="entry name" value="TPR-like_helical_dom_sf"/>
</dbReference>
<evidence type="ECO:0000259" key="3">
    <source>
        <dbReference type="Pfam" id="PF12770"/>
    </source>
</evidence>
<keyword evidence="1" id="KW-0802">TPR repeat</keyword>
<dbReference type="EMBL" id="QUAH01000004">
    <property type="protein sequence ID" value="RFT16161.1"/>
    <property type="molecule type" value="Genomic_DNA"/>
</dbReference>
<dbReference type="InterPro" id="IPR019734">
    <property type="entry name" value="TPR_rpt"/>
</dbReference>
<name>A0A3E2BN61_9BACT</name>
<feature type="domain" description="CHAT" evidence="3">
    <location>
        <begin position="652"/>
        <end position="954"/>
    </location>
</feature>
<feature type="transmembrane region" description="Helical" evidence="2">
    <location>
        <begin position="964"/>
        <end position="984"/>
    </location>
</feature>
<dbReference type="SUPFAM" id="SSF48452">
    <property type="entry name" value="TPR-like"/>
    <property type="match status" value="2"/>
</dbReference>
<proteinExistence type="predicted"/>
<dbReference type="PROSITE" id="PS50005">
    <property type="entry name" value="TPR"/>
    <property type="match status" value="3"/>
</dbReference>
<dbReference type="Pfam" id="PF13181">
    <property type="entry name" value="TPR_8"/>
    <property type="match status" value="3"/>
</dbReference>
<dbReference type="AlphaFoldDB" id="A0A3E2BN61"/>
<gene>
    <name evidence="4" type="ORF">OP8BY_1765</name>
</gene>
<dbReference type="PANTHER" id="PTHR10098">
    <property type="entry name" value="RAPSYN-RELATED"/>
    <property type="match status" value="1"/>
</dbReference>
<evidence type="ECO:0000256" key="1">
    <source>
        <dbReference type="PROSITE-ProRule" id="PRU00339"/>
    </source>
</evidence>
<organism evidence="4 5">
    <name type="scientific">Candidatus Saccharicenans subterraneus</name>
    <dbReference type="NCBI Taxonomy" id="2508984"/>
    <lineage>
        <taxon>Bacteria</taxon>
        <taxon>Candidatus Aminicenantota</taxon>
        <taxon>Candidatus Aminicenantia</taxon>
        <taxon>Candidatus Aminicenantales</taxon>
        <taxon>Candidatus Saccharicenantaceae</taxon>
        <taxon>Candidatus Saccharicenans</taxon>
    </lineage>
</organism>
<dbReference type="Pfam" id="PF13424">
    <property type="entry name" value="TPR_12"/>
    <property type="match status" value="1"/>
</dbReference>